<gene>
    <name evidence="3" type="ORF">HV164_07985</name>
</gene>
<dbReference type="InterPro" id="IPR036937">
    <property type="entry name" value="Adhesion_dom_fimbrial_sf"/>
</dbReference>
<dbReference type="PANTHER" id="PTHR33420:SF32">
    <property type="entry name" value="FIMBRIAL-LIKE PROTEIN"/>
    <property type="match status" value="1"/>
</dbReference>
<reference evidence="4" key="1">
    <citation type="submission" date="2020-06" db="EMBL/GenBank/DDBJ databases">
        <title>REHAB project genomes.</title>
        <authorList>
            <person name="Shaw L.P."/>
        </authorList>
    </citation>
    <scope>NUCLEOTIDE SEQUENCE [LARGE SCALE GENOMIC DNA]</scope>
    <source>
        <strain evidence="4">RHBSTW-00334</strain>
    </source>
</reference>
<name>A0ABD7AX00_CITFR</name>
<dbReference type="InterPro" id="IPR000259">
    <property type="entry name" value="Adhesion_dom_fimbrial"/>
</dbReference>
<dbReference type="InterPro" id="IPR008966">
    <property type="entry name" value="Adhesion_dom_sf"/>
</dbReference>
<dbReference type="Pfam" id="PF00419">
    <property type="entry name" value="Fimbrial"/>
    <property type="match status" value="1"/>
</dbReference>
<dbReference type="PANTHER" id="PTHR33420">
    <property type="entry name" value="FIMBRIAL SUBUNIT ELFA-RELATED"/>
    <property type="match status" value="1"/>
</dbReference>
<dbReference type="EMBL" id="CP056597">
    <property type="protein sequence ID" value="QLY36465.1"/>
    <property type="molecule type" value="Genomic_DNA"/>
</dbReference>
<accession>A0ABD7AX00</accession>
<evidence type="ECO:0000256" key="1">
    <source>
        <dbReference type="SAM" id="SignalP"/>
    </source>
</evidence>
<evidence type="ECO:0000259" key="2">
    <source>
        <dbReference type="Pfam" id="PF00419"/>
    </source>
</evidence>
<dbReference type="Gene3D" id="2.60.40.1090">
    <property type="entry name" value="Fimbrial-type adhesion domain"/>
    <property type="match status" value="1"/>
</dbReference>
<feature type="chain" id="PRO_5044814122" evidence="1">
    <location>
        <begin position="23"/>
        <end position="180"/>
    </location>
</feature>
<feature type="signal peptide" evidence="1">
    <location>
        <begin position="1"/>
        <end position="22"/>
    </location>
</feature>
<organism evidence="3 4">
    <name type="scientific">Citrobacter freundii</name>
    <dbReference type="NCBI Taxonomy" id="546"/>
    <lineage>
        <taxon>Bacteria</taxon>
        <taxon>Pseudomonadati</taxon>
        <taxon>Pseudomonadota</taxon>
        <taxon>Gammaproteobacteria</taxon>
        <taxon>Enterobacterales</taxon>
        <taxon>Enterobacteriaceae</taxon>
        <taxon>Citrobacter</taxon>
        <taxon>Citrobacter freundii complex</taxon>
    </lineage>
</organism>
<dbReference type="SUPFAM" id="SSF49401">
    <property type="entry name" value="Bacterial adhesins"/>
    <property type="match status" value="1"/>
</dbReference>
<keyword evidence="1" id="KW-0732">Signal</keyword>
<dbReference type="Proteomes" id="UP000512043">
    <property type="component" value="Chromosome"/>
</dbReference>
<evidence type="ECO:0000313" key="3">
    <source>
        <dbReference type="EMBL" id="QLY36465.1"/>
    </source>
</evidence>
<protein>
    <submittedName>
        <fullName evidence="3">Fimbrial protein</fullName>
    </submittedName>
</protein>
<dbReference type="RefSeq" id="WP_115258050.1">
    <property type="nucleotide sequence ID" value="NZ_CP056333.1"/>
</dbReference>
<dbReference type="InterPro" id="IPR050263">
    <property type="entry name" value="Bact_Fimbrial_Adh_Pro"/>
</dbReference>
<evidence type="ECO:0000313" key="4">
    <source>
        <dbReference type="Proteomes" id="UP000512043"/>
    </source>
</evidence>
<dbReference type="AlphaFoldDB" id="A0ABD7AX00"/>
<sequence>MKRSIISAAVLSAVFMSAGAFAADTETGQLTITGKVTGAPCTFETGGDSVSINMPTVPTSVFSALSIYSTYNDAVGVTSNVLKIKCSGDSSKIKLSLISGGKIPGNDKAIKSGNDTVGYYLYLGSEATELDVSKPLDISNYKNDAGDYSIPFSAKYLKLTSNDVVAGDVISNLVLRVSED</sequence>
<feature type="domain" description="Fimbrial-type adhesion" evidence="2">
    <location>
        <begin position="31"/>
        <end position="177"/>
    </location>
</feature>
<proteinExistence type="predicted"/>